<dbReference type="InterPro" id="IPR020846">
    <property type="entry name" value="MFS_dom"/>
</dbReference>
<evidence type="ECO:0000256" key="1">
    <source>
        <dbReference type="ARBA" id="ARBA00022692"/>
    </source>
</evidence>
<feature type="transmembrane region" description="Helical" evidence="4">
    <location>
        <begin position="17"/>
        <end position="36"/>
    </location>
</feature>
<dbReference type="EMBL" id="BFBR01000004">
    <property type="protein sequence ID" value="GBF58029.1"/>
    <property type="molecule type" value="Genomic_DNA"/>
</dbReference>
<dbReference type="Gene3D" id="1.20.1250.20">
    <property type="entry name" value="MFS general substrate transporter like domains"/>
    <property type="match status" value="1"/>
</dbReference>
<dbReference type="CDD" id="cd17330">
    <property type="entry name" value="MFS_SLC46_TetA_like"/>
    <property type="match status" value="1"/>
</dbReference>
<evidence type="ECO:0000259" key="5">
    <source>
        <dbReference type="PROSITE" id="PS50850"/>
    </source>
</evidence>
<accession>A0A2P2EAH4</accession>
<evidence type="ECO:0000256" key="4">
    <source>
        <dbReference type="SAM" id="Phobius"/>
    </source>
</evidence>
<dbReference type="AlphaFoldDB" id="A0A2P2EAH4"/>
<feature type="transmembrane region" description="Helical" evidence="4">
    <location>
        <begin position="230"/>
        <end position="253"/>
    </location>
</feature>
<gene>
    <name evidence="6" type="primary">tetA_2</name>
    <name evidence="6" type="ORF">PbB2_01700</name>
</gene>
<dbReference type="PANTHER" id="PTHR23546">
    <property type="entry name" value="TRANSPORT PROTEIN"/>
    <property type="match status" value="1"/>
</dbReference>
<comment type="caution">
    <text evidence="6">The sequence shown here is derived from an EMBL/GenBank/DDBJ whole genome shotgun (WGS) entry which is preliminary data.</text>
</comment>
<feature type="transmembrane region" description="Helical" evidence="4">
    <location>
        <begin position="354"/>
        <end position="378"/>
    </location>
</feature>
<feature type="transmembrane region" description="Helical" evidence="4">
    <location>
        <begin position="179"/>
        <end position="200"/>
    </location>
</feature>
<organism evidence="6 7">
    <name type="scientific">Candidatus Phycosocius bacilliformis</name>
    <dbReference type="NCBI Taxonomy" id="1445552"/>
    <lineage>
        <taxon>Bacteria</taxon>
        <taxon>Pseudomonadati</taxon>
        <taxon>Pseudomonadota</taxon>
        <taxon>Alphaproteobacteria</taxon>
        <taxon>Caulobacterales</taxon>
        <taxon>Caulobacterales incertae sedis</taxon>
        <taxon>Candidatus Phycosocius</taxon>
    </lineage>
</organism>
<feature type="transmembrane region" description="Helical" evidence="4">
    <location>
        <begin position="296"/>
        <end position="313"/>
    </location>
</feature>
<proteinExistence type="predicted"/>
<dbReference type="RefSeq" id="WP_108984875.1">
    <property type="nucleotide sequence ID" value="NZ_BFBR01000004.1"/>
</dbReference>
<keyword evidence="2 4" id="KW-1133">Transmembrane helix</keyword>
<feature type="transmembrane region" description="Helical" evidence="4">
    <location>
        <begin position="48"/>
        <end position="68"/>
    </location>
</feature>
<keyword evidence="3 4" id="KW-0472">Membrane</keyword>
<dbReference type="GO" id="GO:0022857">
    <property type="term" value="F:transmembrane transporter activity"/>
    <property type="evidence" value="ECO:0007669"/>
    <property type="project" value="InterPro"/>
</dbReference>
<evidence type="ECO:0000256" key="3">
    <source>
        <dbReference type="ARBA" id="ARBA00023136"/>
    </source>
</evidence>
<evidence type="ECO:0000313" key="7">
    <source>
        <dbReference type="Proteomes" id="UP000245086"/>
    </source>
</evidence>
<feature type="transmembrane region" description="Helical" evidence="4">
    <location>
        <begin position="384"/>
        <end position="402"/>
    </location>
</feature>
<feature type="transmembrane region" description="Helical" evidence="4">
    <location>
        <begin position="265"/>
        <end position="284"/>
    </location>
</feature>
<dbReference type="OrthoDB" id="9810492at2"/>
<reference evidence="6 7" key="1">
    <citation type="journal article" date="2018" name="Genome Announc.">
        <title>Draft Genome Sequence of "Candidatus Phycosocius bacilliformis," an Alphaproteobacterial Ectosymbiont of the Hydrocarbon-Producing Green Alga Botryococcus braunii.</title>
        <authorList>
            <person name="Tanabe Y."/>
            <person name="Yamaguchi H."/>
            <person name="Watanabe M.M."/>
        </authorList>
    </citation>
    <scope>NUCLEOTIDE SEQUENCE [LARGE SCALE GENOMIC DNA]</scope>
    <source>
        <strain evidence="6 7">BOTRYCO-2</strain>
    </source>
</reference>
<dbReference type="PANTHER" id="PTHR23546:SF1">
    <property type="entry name" value="MEMBRANE PROTEIN"/>
    <property type="match status" value="1"/>
</dbReference>
<feature type="domain" description="Major facilitator superfamily (MFS) profile" evidence="5">
    <location>
        <begin position="14"/>
        <end position="408"/>
    </location>
</feature>
<dbReference type="InterPro" id="IPR011701">
    <property type="entry name" value="MFS"/>
</dbReference>
<dbReference type="PROSITE" id="PS50850">
    <property type="entry name" value="MFS"/>
    <property type="match status" value="1"/>
</dbReference>
<evidence type="ECO:0000313" key="6">
    <source>
        <dbReference type="EMBL" id="GBF58029.1"/>
    </source>
</evidence>
<keyword evidence="7" id="KW-1185">Reference proteome</keyword>
<evidence type="ECO:0000256" key="2">
    <source>
        <dbReference type="ARBA" id="ARBA00022989"/>
    </source>
</evidence>
<feature type="transmembrane region" description="Helical" evidence="4">
    <location>
        <begin position="325"/>
        <end position="347"/>
    </location>
</feature>
<feature type="transmembrane region" description="Helical" evidence="4">
    <location>
        <begin position="80"/>
        <end position="103"/>
    </location>
</feature>
<sequence length="421" mass="43266">MTLIDPPAFDNRKTFRLLFVCLAIVGIGNSMLFAVLPPIARESAMPDWSVSAIFTLSAVFWVLTSPVWGRLSDRKGRKPMIVMGLSAYAISTGSFTLIAAIGLMGHFHWIALFLGLATARLIFGAFGSATNPAAQAYVADTTTPEVRTREIAAVTSAFAFGSAAGPALAAGMIANLGLLAPLFATTTLAAIGALSARFFLPDVAITPQAKKSAAPASVWRLALNPAVRPWLLFGVVLSAVTAVMFQQVSFYFIDRLGVSPREGATLTAVALALGAMSQIVAQLVLIPRLSLSPRGLIVWGCIITGAGAALTALGDSFGVLSVAQALVGLGFGLARPGFTGGASLAVSQDDQGSVAGLVVAANGAGFVVAPIFGAGLYALVSHQAPFILCAVVLAILAIYGLTSRKLAGGPLEESPPDQPGV</sequence>
<dbReference type="Pfam" id="PF07690">
    <property type="entry name" value="MFS_1"/>
    <property type="match status" value="1"/>
</dbReference>
<feature type="transmembrane region" description="Helical" evidence="4">
    <location>
        <begin position="151"/>
        <end position="173"/>
    </location>
</feature>
<dbReference type="InterPro" id="IPR036259">
    <property type="entry name" value="MFS_trans_sf"/>
</dbReference>
<feature type="transmembrane region" description="Helical" evidence="4">
    <location>
        <begin position="109"/>
        <end position="130"/>
    </location>
</feature>
<dbReference type="SUPFAM" id="SSF103473">
    <property type="entry name" value="MFS general substrate transporter"/>
    <property type="match status" value="1"/>
</dbReference>
<dbReference type="Proteomes" id="UP000245086">
    <property type="component" value="Unassembled WGS sequence"/>
</dbReference>
<name>A0A2P2EAH4_9PROT</name>
<keyword evidence="1 4" id="KW-0812">Transmembrane</keyword>
<protein>
    <submittedName>
        <fullName evidence="6">Tetracycline resistance protein, class C</fullName>
    </submittedName>
</protein>